<name>A0ABW6Q9I7_9ACTN</name>
<accession>A0ABW6Q9I7</accession>
<dbReference type="RefSeq" id="WP_388236719.1">
    <property type="nucleotide sequence ID" value="NZ_JBHVZQ010000018.1"/>
</dbReference>
<dbReference type="EMBL" id="JBHVZQ010000018">
    <property type="protein sequence ID" value="MFF1275884.1"/>
    <property type="molecule type" value="Genomic_DNA"/>
</dbReference>
<organism evidence="2 3">
    <name type="scientific">Streptomyces marokkonensis</name>
    <dbReference type="NCBI Taxonomy" id="324855"/>
    <lineage>
        <taxon>Bacteria</taxon>
        <taxon>Bacillati</taxon>
        <taxon>Actinomycetota</taxon>
        <taxon>Actinomycetes</taxon>
        <taxon>Kitasatosporales</taxon>
        <taxon>Streptomycetaceae</taxon>
        <taxon>Streptomyces</taxon>
    </lineage>
</organism>
<keyword evidence="3" id="KW-1185">Reference proteome</keyword>
<reference evidence="2 3" key="1">
    <citation type="submission" date="2024-09" db="EMBL/GenBank/DDBJ databases">
        <title>The Natural Products Discovery Center: Release of the First 8490 Sequenced Strains for Exploring Actinobacteria Biosynthetic Diversity.</title>
        <authorList>
            <person name="Kalkreuter E."/>
            <person name="Kautsar S.A."/>
            <person name="Yang D."/>
            <person name="Bader C.D."/>
            <person name="Teijaro C.N."/>
            <person name="Fluegel L."/>
            <person name="Davis C.M."/>
            <person name="Simpson J.R."/>
            <person name="Lauterbach L."/>
            <person name="Steele A.D."/>
            <person name="Gui C."/>
            <person name="Meng S."/>
            <person name="Li G."/>
            <person name="Viehrig K."/>
            <person name="Ye F."/>
            <person name="Su P."/>
            <person name="Kiefer A.F."/>
            <person name="Nichols A."/>
            <person name="Cepeda A.J."/>
            <person name="Yan W."/>
            <person name="Fan B."/>
            <person name="Jiang Y."/>
            <person name="Adhikari A."/>
            <person name="Zheng C.-J."/>
            <person name="Schuster L."/>
            <person name="Cowan T.M."/>
            <person name="Smanski M.J."/>
            <person name="Chevrette M.G."/>
            <person name="De Carvalho L.P.S."/>
            <person name="Shen B."/>
        </authorList>
    </citation>
    <scope>NUCLEOTIDE SEQUENCE [LARGE SCALE GENOMIC DNA]</scope>
    <source>
        <strain evidence="2 3">NPDC058328</strain>
    </source>
</reference>
<comment type="caution">
    <text evidence="2">The sequence shown here is derived from an EMBL/GenBank/DDBJ whole genome shotgun (WGS) entry which is preliminary data.</text>
</comment>
<evidence type="ECO:0000313" key="2">
    <source>
        <dbReference type="EMBL" id="MFF1275884.1"/>
    </source>
</evidence>
<feature type="compositionally biased region" description="Polar residues" evidence="1">
    <location>
        <begin position="1"/>
        <end position="10"/>
    </location>
</feature>
<sequence length="95" mass="10639">MSESTEQVQTPERLWEEHRNEPFPDSLRRATFGGTHVWLLDLDIAGCVLRWLDNGGTLDSKNSILLQSCIEDLGSVHATYIVLVAPIHAQVVVEL</sequence>
<protein>
    <submittedName>
        <fullName evidence="2">Uncharacterized protein</fullName>
    </submittedName>
</protein>
<feature type="region of interest" description="Disordered" evidence="1">
    <location>
        <begin position="1"/>
        <end position="20"/>
    </location>
</feature>
<dbReference type="Proteomes" id="UP001601627">
    <property type="component" value="Unassembled WGS sequence"/>
</dbReference>
<gene>
    <name evidence="2" type="ORF">ACFVZC_21160</name>
</gene>
<evidence type="ECO:0000313" key="3">
    <source>
        <dbReference type="Proteomes" id="UP001601627"/>
    </source>
</evidence>
<proteinExistence type="predicted"/>
<evidence type="ECO:0000256" key="1">
    <source>
        <dbReference type="SAM" id="MobiDB-lite"/>
    </source>
</evidence>